<evidence type="ECO:0000256" key="2">
    <source>
        <dbReference type="ARBA" id="ARBA00023136"/>
    </source>
</evidence>
<dbReference type="PANTHER" id="PTHR23278:SF19">
    <property type="entry name" value="OBSCURIN"/>
    <property type="match status" value="1"/>
</dbReference>
<reference evidence="10" key="1">
    <citation type="submission" date="2025-08" db="UniProtKB">
        <authorList>
            <consortium name="RefSeq"/>
        </authorList>
    </citation>
    <scope>IDENTIFICATION</scope>
    <source>
        <tissue evidence="10">Whole organism</tissue>
    </source>
</reference>
<dbReference type="SMART" id="SM00409">
    <property type="entry name" value="IG"/>
    <property type="match status" value="3"/>
</dbReference>
<feature type="chain" id="PRO_5037356800" evidence="6">
    <location>
        <begin position="40"/>
        <end position="930"/>
    </location>
</feature>
<comment type="subcellular location">
    <subcellularLocation>
        <location evidence="1">Membrane</location>
        <topology evidence="1">Single-pass membrane protein</topology>
    </subcellularLocation>
</comment>
<feature type="domain" description="Ig-like" evidence="7">
    <location>
        <begin position="293"/>
        <end position="404"/>
    </location>
</feature>
<dbReference type="SMART" id="SM00408">
    <property type="entry name" value="IGc2"/>
    <property type="match status" value="3"/>
</dbReference>
<keyword evidence="5" id="KW-0812">Transmembrane</keyword>
<dbReference type="InterPro" id="IPR036116">
    <property type="entry name" value="FN3_sf"/>
</dbReference>
<dbReference type="InterPro" id="IPR013151">
    <property type="entry name" value="Immunoglobulin_dom"/>
</dbReference>
<feature type="signal peptide" evidence="6">
    <location>
        <begin position="1"/>
        <end position="39"/>
    </location>
</feature>
<accession>A0A8B7P7J4</accession>
<dbReference type="Pfam" id="PF00047">
    <property type="entry name" value="ig"/>
    <property type="match status" value="1"/>
</dbReference>
<evidence type="ECO:0000256" key="6">
    <source>
        <dbReference type="SAM" id="SignalP"/>
    </source>
</evidence>
<dbReference type="OMA" id="FARTISC"/>
<dbReference type="OrthoDB" id="10055806at2759"/>
<evidence type="ECO:0000256" key="5">
    <source>
        <dbReference type="SAM" id="Phobius"/>
    </source>
</evidence>
<evidence type="ECO:0000259" key="7">
    <source>
        <dbReference type="PROSITE" id="PS50835"/>
    </source>
</evidence>
<evidence type="ECO:0000259" key="8">
    <source>
        <dbReference type="PROSITE" id="PS50853"/>
    </source>
</evidence>
<evidence type="ECO:0000256" key="4">
    <source>
        <dbReference type="SAM" id="MobiDB-lite"/>
    </source>
</evidence>
<dbReference type="GO" id="GO:0016020">
    <property type="term" value="C:membrane"/>
    <property type="evidence" value="ECO:0007669"/>
    <property type="project" value="UniProtKB-SubCell"/>
</dbReference>
<dbReference type="SUPFAM" id="SSF49265">
    <property type="entry name" value="Fibronectin type III"/>
    <property type="match status" value="1"/>
</dbReference>
<protein>
    <submittedName>
        <fullName evidence="10">Nephrin</fullName>
    </submittedName>
</protein>
<dbReference type="KEGG" id="hazt:108677408"/>
<keyword evidence="3" id="KW-1015">Disulfide bond</keyword>
<feature type="compositionally biased region" description="Polar residues" evidence="4">
    <location>
        <begin position="839"/>
        <end position="852"/>
    </location>
</feature>
<dbReference type="Pfam" id="PF13927">
    <property type="entry name" value="Ig_3"/>
    <property type="match status" value="1"/>
</dbReference>
<gene>
    <name evidence="10" type="primary">LOC108677408</name>
</gene>
<organism evidence="9 10">
    <name type="scientific">Hyalella azteca</name>
    <name type="common">Amphipod</name>
    <dbReference type="NCBI Taxonomy" id="294128"/>
    <lineage>
        <taxon>Eukaryota</taxon>
        <taxon>Metazoa</taxon>
        <taxon>Ecdysozoa</taxon>
        <taxon>Arthropoda</taxon>
        <taxon>Crustacea</taxon>
        <taxon>Multicrustacea</taxon>
        <taxon>Malacostraca</taxon>
        <taxon>Eumalacostraca</taxon>
        <taxon>Peracarida</taxon>
        <taxon>Amphipoda</taxon>
        <taxon>Senticaudata</taxon>
        <taxon>Talitrida</taxon>
        <taxon>Talitroidea</taxon>
        <taxon>Hyalellidae</taxon>
        <taxon>Hyalella</taxon>
    </lineage>
</organism>
<dbReference type="PROSITE" id="PS50853">
    <property type="entry name" value="FN3"/>
    <property type="match status" value="1"/>
</dbReference>
<dbReference type="SUPFAM" id="SSF48726">
    <property type="entry name" value="Immunoglobulin"/>
    <property type="match status" value="4"/>
</dbReference>
<dbReference type="Proteomes" id="UP000694843">
    <property type="component" value="Unplaced"/>
</dbReference>
<dbReference type="InterPro" id="IPR003598">
    <property type="entry name" value="Ig_sub2"/>
</dbReference>
<keyword evidence="9" id="KW-1185">Reference proteome</keyword>
<feature type="region of interest" description="Disordered" evidence="4">
    <location>
        <begin position="870"/>
        <end position="910"/>
    </location>
</feature>
<dbReference type="InterPro" id="IPR007110">
    <property type="entry name" value="Ig-like_dom"/>
</dbReference>
<feature type="compositionally biased region" description="Pro residues" evidence="4">
    <location>
        <begin position="878"/>
        <end position="900"/>
    </location>
</feature>
<feature type="domain" description="Ig-like" evidence="7">
    <location>
        <begin position="506"/>
        <end position="585"/>
    </location>
</feature>
<feature type="domain" description="Ig-like" evidence="7">
    <location>
        <begin position="168"/>
        <end position="268"/>
    </location>
</feature>
<dbReference type="InterPro" id="IPR003961">
    <property type="entry name" value="FN3_dom"/>
</dbReference>
<dbReference type="AlphaFoldDB" id="A0A8B7P7J4"/>
<dbReference type="Gene3D" id="2.60.40.10">
    <property type="entry name" value="Immunoglobulins"/>
    <property type="match status" value="5"/>
</dbReference>
<evidence type="ECO:0000313" key="10">
    <source>
        <dbReference type="RefSeq" id="XP_018021116.2"/>
    </source>
</evidence>
<name>A0A8B7P7J4_HYAAZ</name>
<feature type="domain" description="Ig-like" evidence="7">
    <location>
        <begin position="47"/>
        <end position="148"/>
    </location>
</feature>
<sequence>MFQKACYFSDLGEASILRMAKLQLLLFLLSLLQSSYSAAARNYSAAEGLESSPLTTVRALIGQSVLLPCDVTPTTTAKPPILVLFYYGESGTPIYTLDARDDEVVNGRRWADENRLGRRAQFIVSGDERGLLLTDLQPDDEGEYRCRVDFRAAPTKNFRILLDIIMPPRHLLITSSWDEGRVVEGNIGPYPQGADLTLTCQVTGGDPLPSVVWWQAGRLVDRSAELQTEQVTRNTLRLPPLGRDDVLTSLTCTASNNNISAPLSASVTIDVALPPTSVRIWLKTQDRNPYQSPEFDRARAQISSQRLLVVKDGVEYAVACEALGSRPQAFVLWEKDGHAIDMHQSASTTQSSVLHAGPNSNRDAGSLSTLTFIPSPEDHQKVLRCTAYSPKIPDESVSDHVTLEVLYAPKLNLTYSAGTPQDALEVGDSFGLSCGVDANPPPTALHWAKDGVPLESSSLEGVTVMGSRVAVQGASRRLSGAYTCAAANSLGAATSHPLTLNIKFAPECADHQKTHYGAGLKEVLEVTCKVWSHPAPLSFRWAFNSTMGLIDIPQNTFSNNGTVSRALYIPHTSLDFGSLLCWAANDVGMMLQPCVFHVVPAAKPEAVENCRVHNNSSMPRTVALVTCSPGYDGGMNQTFSLEVREFKNLHSRPLAQVSHSPIPVFHLKNLKIGEPLMFIITAVNARGTSAPVTITYTAPHLALSRRAPNAYDSTRTAWVPWTLLIAIVFGGLITALVCFCVALFMLKFRTPRKSKSAAKIVYAGPIRPCEKERLNGAHTTQTTCDHADCEEKQLLQVDFTPISPKPSIHRTQNHRDGGTSFHIVQPRLDVLPQGERDNFSNQANDVRLPTPTNWGQQECCGESCSHGYTRSNLTSPSPASPQNPQPPRPSPHNLPTPPPTLRQFTADEHNQQNVSVFVPLMNAPAKHSDV</sequence>
<dbReference type="InterPro" id="IPR013783">
    <property type="entry name" value="Ig-like_fold"/>
</dbReference>
<proteinExistence type="predicted"/>
<evidence type="ECO:0000313" key="9">
    <source>
        <dbReference type="Proteomes" id="UP000694843"/>
    </source>
</evidence>
<keyword evidence="6" id="KW-0732">Signal</keyword>
<feature type="region of interest" description="Disordered" evidence="4">
    <location>
        <begin position="833"/>
        <end position="852"/>
    </location>
</feature>
<feature type="domain" description="Fibronectin type-III" evidence="8">
    <location>
        <begin position="606"/>
        <end position="700"/>
    </location>
</feature>
<dbReference type="InterPro" id="IPR036179">
    <property type="entry name" value="Ig-like_dom_sf"/>
</dbReference>
<dbReference type="InterPro" id="IPR013162">
    <property type="entry name" value="CD80_C2-set"/>
</dbReference>
<dbReference type="RefSeq" id="XP_018021116.2">
    <property type="nucleotide sequence ID" value="XM_018165627.2"/>
</dbReference>
<dbReference type="PANTHER" id="PTHR23278">
    <property type="entry name" value="SIDESTEP PROTEIN"/>
    <property type="match status" value="1"/>
</dbReference>
<dbReference type="Pfam" id="PF08205">
    <property type="entry name" value="C2-set_2"/>
    <property type="match status" value="1"/>
</dbReference>
<keyword evidence="2 5" id="KW-0472">Membrane</keyword>
<evidence type="ECO:0000256" key="3">
    <source>
        <dbReference type="ARBA" id="ARBA00023157"/>
    </source>
</evidence>
<dbReference type="PROSITE" id="PS50835">
    <property type="entry name" value="IG_LIKE"/>
    <property type="match status" value="5"/>
</dbReference>
<feature type="domain" description="Ig-like" evidence="7">
    <location>
        <begin position="409"/>
        <end position="501"/>
    </location>
</feature>
<keyword evidence="5" id="KW-1133">Transmembrane helix</keyword>
<dbReference type="CDD" id="cd00063">
    <property type="entry name" value="FN3"/>
    <property type="match status" value="1"/>
</dbReference>
<dbReference type="GeneID" id="108677408"/>
<dbReference type="InterPro" id="IPR003599">
    <property type="entry name" value="Ig_sub"/>
</dbReference>
<evidence type="ECO:0000256" key="1">
    <source>
        <dbReference type="ARBA" id="ARBA00004167"/>
    </source>
</evidence>
<feature type="transmembrane region" description="Helical" evidence="5">
    <location>
        <begin position="718"/>
        <end position="746"/>
    </location>
</feature>